<evidence type="ECO:0000256" key="1">
    <source>
        <dbReference type="ARBA" id="ARBA00013201"/>
    </source>
</evidence>
<dbReference type="InterPro" id="IPR029058">
    <property type="entry name" value="AB_hydrolase_fold"/>
</dbReference>
<dbReference type="PANTHER" id="PTHR10272:SF0">
    <property type="entry name" value="PLATELET-ACTIVATING FACTOR ACETYLHYDROLASE"/>
    <property type="match status" value="1"/>
</dbReference>
<dbReference type="Gene3D" id="3.40.50.1820">
    <property type="entry name" value="alpha/beta hydrolase"/>
    <property type="match status" value="1"/>
</dbReference>
<name>A0A9P8GKX4_AURME</name>
<comment type="caution">
    <text evidence="6">The sequence shown here is derived from an EMBL/GenBank/DDBJ whole genome shotgun (WGS) entry which is preliminary data.</text>
</comment>
<evidence type="ECO:0000256" key="5">
    <source>
        <dbReference type="SAM" id="MobiDB-lite"/>
    </source>
</evidence>
<dbReference type="Pfam" id="PF03403">
    <property type="entry name" value="PAF-AH_p_II"/>
    <property type="match status" value="1"/>
</dbReference>
<protein>
    <recommendedName>
        <fullName evidence="1">1-alkyl-2-acetylglycerophosphocholine esterase</fullName>
        <ecNumber evidence="1">3.1.1.47</ecNumber>
    </recommendedName>
</protein>
<feature type="compositionally biased region" description="Basic and acidic residues" evidence="5">
    <location>
        <begin position="474"/>
        <end position="486"/>
    </location>
</feature>
<sequence length="509" mass="56799">MAKGYGQFASVGSLGVPVFLPTMFTKLPAFRNAPLSSQYPPSTDDREEDQNSDETTEEEESIEKDEPADAPPKFPLMIFSHGLGGTKTAYSSVCGEFASYGFVVIALEHRDGSGPRSFINQPGSGEVRFDKAGERRDPKKHHRSHGDTHYDVVDYLFPKDNPMDTSPTNEKGVDQELRGGQLDLRSAEIEEAYKVIKIINSGKGEEIAAQNMRQEGYKASSTHGLDGIDWAAWTGRVNTQYVIAAGHSFGAATVVDMLRHEKRFHWIAQGIIYDIWGSGTRPLAEEDQKIQAPLLAINSEAFTYWPTNFDLVSNLVEEAHPCPAWLLTVRGTIHVSQSDFSLLYPNVCSILLKASANPERALDINVNASLEFLHMVMPSIPRRIKKAFPNEELLLKETHHLEDIAQVDMHKPKDEKWMAARLRIPHEFTWRVAPGIARKFARKRISELGGSPDDEIWLHCKPVEGTVEKYNSTVDKRRAKDPKDPKAAPGSVGPNEGAKDEPGCKEWRN</sequence>
<keyword evidence="4" id="KW-0443">Lipid metabolism</keyword>
<dbReference type="GO" id="GO:0003847">
    <property type="term" value="F:1-alkyl-2-acetylglycerophosphocholine esterase activity"/>
    <property type="evidence" value="ECO:0007669"/>
    <property type="project" value="UniProtKB-EC"/>
</dbReference>
<dbReference type="EC" id="3.1.1.47" evidence="1"/>
<evidence type="ECO:0000256" key="2">
    <source>
        <dbReference type="ARBA" id="ARBA00022801"/>
    </source>
</evidence>
<evidence type="ECO:0000256" key="3">
    <source>
        <dbReference type="ARBA" id="ARBA00022963"/>
    </source>
</evidence>
<dbReference type="GO" id="GO:0016042">
    <property type="term" value="P:lipid catabolic process"/>
    <property type="evidence" value="ECO:0007669"/>
    <property type="project" value="UniProtKB-KW"/>
</dbReference>
<dbReference type="SUPFAM" id="SSF53474">
    <property type="entry name" value="alpha/beta-Hydrolases"/>
    <property type="match status" value="1"/>
</dbReference>
<dbReference type="EMBL" id="JAHFYH010000008">
    <property type="protein sequence ID" value="KAH0228592.1"/>
    <property type="molecule type" value="Genomic_DNA"/>
</dbReference>
<feature type="compositionally biased region" description="Acidic residues" evidence="5">
    <location>
        <begin position="45"/>
        <end position="68"/>
    </location>
</feature>
<dbReference type="PANTHER" id="PTHR10272">
    <property type="entry name" value="PLATELET-ACTIVATING FACTOR ACETYLHYDROLASE"/>
    <property type="match status" value="1"/>
</dbReference>
<keyword evidence="2" id="KW-0378">Hydrolase</keyword>
<feature type="region of interest" description="Disordered" evidence="5">
    <location>
        <begin position="469"/>
        <end position="509"/>
    </location>
</feature>
<dbReference type="Proteomes" id="UP000767238">
    <property type="component" value="Unassembled WGS sequence"/>
</dbReference>
<dbReference type="OrthoDB" id="2363873at2759"/>
<gene>
    <name evidence="6" type="ORF">KCV03_g1933</name>
</gene>
<evidence type="ECO:0000313" key="6">
    <source>
        <dbReference type="EMBL" id="KAH0228592.1"/>
    </source>
</evidence>
<evidence type="ECO:0000313" key="7">
    <source>
        <dbReference type="Proteomes" id="UP000767238"/>
    </source>
</evidence>
<feature type="compositionally biased region" description="Basic and acidic residues" evidence="5">
    <location>
        <begin position="127"/>
        <end position="137"/>
    </location>
</feature>
<feature type="region of interest" description="Disordered" evidence="5">
    <location>
        <begin position="115"/>
        <end position="147"/>
    </location>
</feature>
<feature type="non-terminal residue" evidence="6">
    <location>
        <position position="1"/>
    </location>
</feature>
<reference evidence="6" key="1">
    <citation type="journal article" date="2021" name="J Fungi (Basel)">
        <title>Virulence traits and population genomics of the black yeast Aureobasidium melanogenum.</title>
        <authorList>
            <person name="Cernosa A."/>
            <person name="Sun X."/>
            <person name="Gostincar C."/>
            <person name="Fang C."/>
            <person name="Gunde-Cimerman N."/>
            <person name="Song Z."/>
        </authorList>
    </citation>
    <scope>NUCLEOTIDE SEQUENCE</scope>
    <source>
        <strain evidence="6">EXF-8016</strain>
    </source>
</reference>
<reference evidence="6" key="2">
    <citation type="submission" date="2021-08" db="EMBL/GenBank/DDBJ databases">
        <authorList>
            <person name="Gostincar C."/>
            <person name="Sun X."/>
            <person name="Song Z."/>
            <person name="Gunde-Cimerman N."/>
        </authorList>
    </citation>
    <scope>NUCLEOTIDE SEQUENCE</scope>
    <source>
        <strain evidence="6">EXF-8016</strain>
    </source>
</reference>
<dbReference type="AlphaFoldDB" id="A0A9P8GKX4"/>
<keyword evidence="3" id="KW-0442">Lipid degradation</keyword>
<organism evidence="6 7">
    <name type="scientific">Aureobasidium melanogenum</name>
    <name type="common">Aureobasidium pullulans var. melanogenum</name>
    <dbReference type="NCBI Taxonomy" id="46634"/>
    <lineage>
        <taxon>Eukaryota</taxon>
        <taxon>Fungi</taxon>
        <taxon>Dikarya</taxon>
        <taxon>Ascomycota</taxon>
        <taxon>Pezizomycotina</taxon>
        <taxon>Dothideomycetes</taxon>
        <taxon>Dothideomycetidae</taxon>
        <taxon>Dothideales</taxon>
        <taxon>Saccotheciaceae</taxon>
        <taxon>Aureobasidium</taxon>
    </lineage>
</organism>
<evidence type="ECO:0000256" key="4">
    <source>
        <dbReference type="ARBA" id="ARBA00023098"/>
    </source>
</evidence>
<proteinExistence type="predicted"/>
<feature type="compositionally biased region" description="Basic and acidic residues" evidence="5">
    <location>
        <begin position="497"/>
        <end position="509"/>
    </location>
</feature>
<feature type="region of interest" description="Disordered" evidence="5">
    <location>
        <begin position="32"/>
        <end position="75"/>
    </location>
</feature>
<accession>A0A9P8GKX4</accession>